<dbReference type="AlphaFoldDB" id="A0A0D2RD68"/>
<keyword evidence="2" id="KW-1185">Reference proteome</keyword>
<reference evidence="1 2" key="1">
    <citation type="journal article" date="2012" name="Nature">
        <title>Repeated polyploidization of Gossypium genomes and the evolution of spinnable cotton fibres.</title>
        <authorList>
            <person name="Paterson A.H."/>
            <person name="Wendel J.F."/>
            <person name="Gundlach H."/>
            <person name="Guo H."/>
            <person name="Jenkins J."/>
            <person name="Jin D."/>
            <person name="Llewellyn D."/>
            <person name="Showmaker K.C."/>
            <person name="Shu S."/>
            <person name="Udall J."/>
            <person name="Yoo M.J."/>
            <person name="Byers R."/>
            <person name="Chen W."/>
            <person name="Doron-Faigenboim A."/>
            <person name="Duke M.V."/>
            <person name="Gong L."/>
            <person name="Grimwood J."/>
            <person name="Grover C."/>
            <person name="Grupp K."/>
            <person name="Hu G."/>
            <person name="Lee T.H."/>
            <person name="Li J."/>
            <person name="Lin L."/>
            <person name="Liu T."/>
            <person name="Marler B.S."/>
            <person name="Page J.T."/>
            <person name="Roberts A.W."/>
            <person name="Romanel E."/>
            <person name="Sanders W.S."/>
            <person name="Szadkowski E."/>
            <person name="Tan X."/>
            <person name="Tang H."/>
            <person name="Xu C."/>
            <person name="Wang J."/>
            <person name="Wang Z."/>
            <person name="Zhang D."/>
            <person name="Zhang L."/>
            <person name="Ashrafi H."/>
            <person name="Bedon F."/>
            <person name="Bowers J.E."/>
            <person name="Brubaker C.L."/>
            <person name="Chee P.W."/>
            <person name="Das S."/>
            <person name="Gingle A.R."/>
            <person name="Haigler C.H."/>
            <person name="Harker D."/>
            <person name="Hoffmann L.V."/>
            <person name="Hovav R."/>
            <person name="Jones D.C."/>
            <person name="Lemke C."/>
            <person name="Mansoor S."/>
            <person name="ur Rahman M."/>
            <person name="Rainville L.N."/>
            <person name="Rambani A."/>
            <person name="Reddy U.K."/>
            <person name="Rong J.K."/>
            <person name="Saranga Y."/>
            <person name="Scheffler B.E."/>
            <person name="Scheffler J.A."/>
            <person name="Stelly D.M."/>
            <person name="Triplett B.A."/>
            <person name="Van Deynze A."/>
            <person name="Vaslin M.F."/>
            <person name="Waghmare V.N."/>
            <person name="Walford S.A."/>
            <person name="Wright R.J."/>
            <person name="Zaki E.A."/>
            <person name="Zhang T."/>
            <person name="Dennis E.S."/>
            <person name="Mayer K.F."/>
            <person name="Peterson D.G."/>
            <person name="Rokhsar D.S."/>
            <person name="Wang X."/>
            <person name="Schmutz J."/>
        </authorList>
    </citation>
    <scope>NUCLEOTIDE SEQUENCE [LARGE SCALE GENOMIC DNA]</scope>
</reference>
<proteinExistence type="predicted"/>
<gene>
    <name evidence="1" type="ORF">B456_010G246300</name>
</gene>
<accession>A0A0D2RD68</accession>
<dbReference type="STRING" id="29730.A0A0D2RD68"/>
<evidence type="ECO:0000313" key="2">
    <source>
        <dbReference type="Proteomes" id="UP000032304"/>
    </source>
</evidence>
<sequence length="108" mass="12239">MPQKHTCYSRTLKSPSSSDCNFSLLKVGSECHFDYGITHIPDRVWPSTKGDVESDETPPYVSRPAAAPLHMPSRISSIRLCEKQSFSTNDDDSKFQSFWEVNVNDVIR</sequence>
<evidence type="ECO:0000313" key="1">
    <source>
        <dbReference type="EMBL" id="KJB68457.1"/>
    </source>
</evidence>
<name>A0A0D2RD68_GOSRA</name>
<organism evidence="1 2">
    <name type="scientific">Gossypium raimondii</name>
    <name type="common">Peruvian cotton</name>
    <name type="synonym">Gossypium klotzschianum subsp. raimondii</name>
    <dbReference type="NCBI Taxonomy" id="29730"/>
    <lineage>
        <taxon>Eukaryota</taxon>
        <taxon>Viridiplantae</taxon>
        <taxon>Streptophyta</taxon>
        <taxon>Embryophyta</taxon>
        <taxon>Tracheophyta</taxon>
        <taxon>Spermatophyta</taxon>
        <taxon>Magnoliopsida</taxon>
        <taxon>eudicotyledons</taxon>
        <taxon>Gunneridae</taxon>
        <taxon>Pentapetalae</taxon>
        <taxon>rosids</taxon>
        <taxon>malvids</taxon>
        <taxon>Malvales</taxon>
        <taxon>Malvaceae</taxon>
        <taxon>Malvoideae</taxon>
        <taxon>Gossypium</taxon>
    </lineage>
</organism>
<dbReference type="EMBL" id="CM001749">
    <property type="protein sequence ID" value="KJB68457.1"/>
    <property type="molecule type" value="Genomic_DNA"/>
</dbReference>
<dbReference type="OrthoDB" id="128867at2759"/>
<protein>
    <submittedName>
        <fullName evidence="1">Uncharacterized protein</fullName>
    </submittedName>
</protein>
<dbReference type="Proteomes" id="UP000032304">
    <property type="component" value="Chromosome 10"/>
</dbReference>
<dbReference type="Gramene" id="KJB68457">
    <property type="protein sequence ID" value="KJB68457"/>
    <property type="gene ID" value="B456_010G246300"/>
</dbReference>